<evidence type="ECO:0008006" key="4">
    <source>
        <dbReference type="Google" id="ProtNLM"/>
    </source>
</evidence>
<protein>
    <recommendedName>
        <fullName evidence="4">TonB-dependent receptor plug domain-containing protein</fullName>
    </recommendedName>
</protein>
<comment type="caution">
    <text evidence="2">The sequence shown here is derived from an EMBL/GenBank/DDBJ whole genome shotgun (WGS) entry which is preliminary data.</text>
</comment>
<dbReference type="Gene3D" id="2.170.130.10">
    <property type="entry name" value="TonB-dependent receptor, plug domain"/>
    <property type="match status" value="1"/>
</dbReference>
<dbReference type="RefSeq" id="WP_129004965.1">
    <property type="nucleotide sequence ID" value="NZ_SDHZ01000002.1"/>
</dbReference>
<feature type="signal peptide" evidence="1">
    <location>
        <begin position="1"/>
        <end position="23"/>
    </location>
</feature>
<keyword evidence="3" id="KW-1185">Reference proteome</keyword>
<dbReference type="Gene3D" id="2.60.40.1930">
    <property type="match status" value="1"/>
</dbReference>
<gene>
    <name evidence="2" type="ORF">ESB13_17750</name>
</gene>
<sequence length="801" mass="88473">MSTLGRYLLAAGSLLGVMSTLSAQKLDAPLAQLSEQYQQERAYLHFDKQVYSPGETVWFKAYLMAGIYPSDISKNFYVDWTDAEGNVLLHTATPLLEGTAKGQFDIPASFKSQILHVRAYTQWMKNFDSAFLFTKDLRVVQKPIHGTPPKIETTLGFFPESGDLIAGLKSKLAFKANDQWGKPVAVKGRIVDAQGTKIDTFVTQYDGMGFINMEPVAGQKYAAIWKDVNGKIQTTALPESKESGVTMAVSGTGPRRSFLVERAANTPDNLKTLYIVATLQQQMIYRAKVDLTETTAIGGSIPVNTLPSGIIVLSLFDANWLPVAERITFINNHNYSFTPTVDIIGDTRKRAKSFIEIDVPDTVAANMSIAVTDADLAKDTANTIVSYLLLSSEIKGYVHNAAAYFSSKADSLQQHLDLVMLTNGWRRINWEQLAKGQMPAIKYPKDTSFLSFSGKVFGATPSELREAGNINMIFQGKDSSRTFSFLPLKTDGTFSDPNMLFFDTVRVYYQFNSKSKLGSRVAVSFMNGLADAPYKIQGLPAYNFITLDTSGNARARYFADEQARLKKLLETATLEGVTVKSRAKRPVDVLDEKYTSGMFKGDGYQFDVLNDVLAQSSFSVFQYLQGRVAGLQISGTSGGAMGSGQEGATWRGSATSFFLDEMPVDAQQLANIPMTDVAYIKVMRPPFFGSFGGGAGGAIAVYTRRGGDVKSEPGKGLDFKKIAGYTNFKEFYSPNYAVGDPRHDQPDLRTTLYWNPYVLTDPKNHRITVEFYNNDVTKKLRVVLEGVNKDGKLLHFEQEVE</sequence>
<keyword evidence="1" id="KW-0732">Signal</keyword>
<reference evidence="2 3" key="1">
    <citation type="submission" date="2019-01" db="EMBL/GenBank/DDBJ databases">
        <title>Filimonas sp. strain TTM-71.</title>
        <authorList>
            <person name="Chen W.-M."/>
        </authorList>
    </citation>
    <scope>NUCLEOTIDE SEQUENCE [LARGE SCALE GENOMIC DNA]</scope>
    <source>
        <strain evidence="2 3">TTM-71</strain>
    </source>
</reference>
<dbReference type="Proteomes" id="UP000290545">
    <property type="component" value="Unassembled WGS sequence"/>
</dbReference>
<name>A0A4Q1D7I2_9BACT</name>
<evidence type="ECO:0000256" key="1">
    <source>
        <dbReference type="SAM" id="SignalP"/>
    </source>
</evidence>
<evidence type="ECO:0000313" key="2">
    <source>
        <dbReference type="EMBL" id="RXK83913.1"/>
    </source>
</evidence>
<proteinExistence type="predicted"/>
<feature type="chain" id="PRO_5020849281" description="TonB-dependent receptor plug domain-containing protein" evidence="1">
    <location>
        <begin position="24"/>
        <end position="801"/>
    </location>
</feature>
<evidence type="ECO:0000313" key="3">
    <source>
        <dbReference type="Proteomes" id="UP000290545"/>
    </source>
</evidence>
<dbReference type="OrthoDB" id="679547at2"/>
<dbReference type="SUPFAM" id="SSF56935">
    <property type="entry name" value="Porins"/>
    <property type="match status" value="1"/>
</dbReference>
<organism evidence="2 3">
    <name type="scientific">Filimonas effusa</name>
    <dbReference type="NCBI Taxonomy" id="2508721"/>
    <lineage>
        <taxon>Bacteria</taxon>
        <taxon>Pseudomonadati</taxon>
        <taxon>Bacteroidota</taxon>
        <taxon>Chitinophagia</taxon>
        <taxon>Chitinophagales</taxon>
        <taxon>Chitinophagaceae</taxon>
        <taxon>Filimonas</taxon>
    </lineage>
</organism>
<dbReference type="InterPro" id="IPR037066">
    <property type="entry name" value="Plug_dom_sf"/>
</dbReference>
<accession>A0A4Q1D7I2</accession>
<dbReference type="EMBL" id="SDHZ01000002">
    <property type="protein sequence ID" value="RXK83913.1"/>
    <property type="molecule type" value="Genomic_DNA"/>
</dbReference>
<dbReference type="AlphaFoldDB" id="A0A4Q1D7I2"/>